<keyword evidence="2" id="KW-1185">Reference proteome</keyword>
<dbReference type="Proteomes" id="UP000245212">
    <property type="component" value="Unassembled WGS sequence"/>
</dbReference>
<reference evidence="2" key="1">
    <citation type="submission" date="2018-05" db="EMBL/GenBank/DDBJ databases">
        <authorList>
            <person name="Li Y."/>
        </authorList>
    </citation>
    <scope>NUCLEOTIDE SEQUENCE [LARGE SCALE GENOMIC DNA]</scope>
    <source>
        <strain evidence="2">3d-2-2</strain>
    </source>
</reference>
<sequence>MSDTSKPNATPDESWGFLHPECHGQNALLFFSWDLARTIEEQFRHHAEAGMGQQLHEAQEAVDRLLKQYVMIQANPKAFEGQSIVLQIEPAQSDEQGTPILALRTSPELEALLLQVQQLHRQSATSLN</sequence>
<accession>A0A2V1K196</accession>
<evidence type="ECO:0000313" key="2">
    <source>
        <dbReference type="Proteomes" id="UP000245212"/>
    </source>
</evidence>
<protein>
    <submittedName>
        <fullName evidence="1">Uncharacterized protein</fullName>
    </submittedName>
</protein>
<comment type="caution">
    <text evidence="1">The sequence shown here is derived from an EMBL/GenBank/DDBJ whole genome shotgun (WGS) entry which is preliminary data.</text>
</comment>
<dbReference type="EMBL" id="QETA01000003">
    <property type="protein sequence ID" value="PWF22943.1"/>
    <property type="molecule type" value="Genomic_DNA"/>
</dbReference>
<evidence type="ECO:0000313" key="1">
    <source>
        <dbReference type="EMBL" id="PWF22943.1"/>
    </source>
</evidence>
<organism evidence="1 2">
    <name type="scientific">Corticimicrobacter populi</name>
    <dbReference type="NCBI Taxonomy" id="2175229"/>
    <lineage>
        <taxon>Bacteria</taxon>
        <taxon>Pseudomonadati</taxon>
        <taxon>Pseudomonadota</taxon>
        <taxon>Betaproteobacteria</taxon>
        <taxon>Burkholderiales</taxon>
        <taxon>Alcaligenaceae</taxon>
        <taxon>Corticimicrobacter</taxon>
    </lineage>
</organism>
<dbReference type="AlphaFoldDB" id="A0A2V1K196"/>
<proteinExistence type="predicted"/>
<gene>
    <name evidence="1" type="ORF">DD235_07980</name>
</gene>
<name>A0A2V1K196_9BURK</name>
<dbReference type="RefSeq" id="WP_109061560.1">
    <property type="nucleotide sequence ID" value="NZ_QETA01000003.1"/>
</dbReference>